<reference evidence="2" key="1">
    <citation type="submission" date="2020-05" db="EMBL/GenBank/DDBJ databases">
        <title>Sulfur intermediates as new biogeochemical hubs in an aquatic model microbial ecosystem.</title>
        <authorList>
            <person name="Vigneron A."/>
        </authorList>
    </citation>
    <scope>NUCLEOTIDE SEQUENCE</scope>
    <source>
        <strain evidence="2">Bin.250</strain>
    </source>
</reference>
<comment type="caution">
    <text evidence="2">The sequence shown here is derived from an EMBL/GenBank/DDBJ whole genome shotgun (WGS) entry which is preliminary data.</text>
</comment>
<proteinExistence type="predicted"/>
<dbReference type="AlphaFoldDB" id="A0A972VU97"/>
<evidence type="ECO:0000313" key="3">
    <source>
        <dbReference type="Proteomes" id="UP000754644"/>
    </source>
</evidence>
<accession>A0A972VU97</accession>
<keyword evidence="1" id="KW-0732">Signal</keyword>
<dbReference type="Proteomes" id="UP000754644">
    <property type="component" value="Unassembled WGS sequence"/>
</dbReference>
<organism evidence="2 3">
    <name type="scientific">SAR86 cluster bacterium</name>
    <dbReference type="NCBI Taxonomy" id="2030880"/>
    <lineage>
        <taxon>Bacteria</taxon>
        <taxon>Pseudomonadati</taxon>
        <taxon>Pseudomonadota</taxon>
        <taxon>Gammaproteobacteria</taxon>
        <taxon>SAR86 cluster</taxon>
    </lineage>
</organism>
<evidence type="ECO:0000256" key="1">
    <source>
        <dbReference type="SAM" id="SignalP"/>
    </source>
</evidence>
<protein>
    <submittedName>
        <fullName evidence="2">Uncharacterized protein</fullName>
    </submittedName>
</protein>
<evidence type="ECO:0000313" key="2">
    <source>
        <dbReference type="EMBL" id="NQV63776.1"/>
    </source>
</evidence>
<dbReference type="EMBL" id="JABMOJ010000014">
    <property type="protein sequence ID" value="NQV63776.1"/>
    <property type="molecule type" value="Genomic_DNA"/>
</dbReference>
<sequence>MCLRHLLVIVSCLWSLTVVADSVLGTPTFIKFSALNELSGLVKSRRFDDVYWAHNDSGDQARLFAIDHLGKIIFPGFLAGQFHGEVSARGKTPWPGLPVLVAANVDWEDIAIDDEVIYIADMGNNGNARRDLGVYVIPEPNPRAVELTRPVSFLPIRYPEQQQYPAKLWHYDSEALFVFQDKLYFITKHREPGKIDKFETGAVLYRLDTRYTDRFNLLTRVDDNAALAVATGADLSPDGRFLAVIGYTDLWLFEKPVNSDQWLSGTAYRLPLPRRESKQVEAVTWDNNEQLVIGNEEGELYRVARQSVPLYRPK</sequence>
<gene>
    <name evidence="2" type="ORF">HQ497_00300</name>
</gene>
<dbReference type="SUPFAM" id="SSF63825">
    <property type="entry name" value="YWTD domain"/>
    <property type="match status" value="1"/>
</dbReference>
<feature type="chain" id="PRO_5037777268" evidence="1">
    <location>
        <begin position="21"/>
        <end position="314"/>
    </location>
</feature>
<feature type="signal peptide" evidence="1">
    <location>
        <begin position="1"/>
        <end position="20"/>
    </location>
</feature>
<name>A0A972VU97_9GAMM</name>